<reference evidence="12 13" key="1">
    <citation type="submission" date="2017-05" db="EMBL/GenBank/DDBJ databases">
        <authorList>
            <person name="Varghese N."/>
            <person name="Submissions S."/>
        </authorList>
    </citation>
    <scope>NUCLEOTIDE SEQUENCE [LARGE SCALE GENOMIC DNA]</scope>
    <source>
        <strain evidence="12 13">DSM 16304</strain>
    </source>
</reference>
<evidence type="ECO:0000256" key="5">
    <source>
        <dbReference type="ARBA" id="ARBA00022519"/>
    </source>
</evidence>
<dbReference type="InterPro" id="IPR037682">
    <property type="entry name" value="TonB_C"/>
</dbReference>
<dbReference type="NCBIfam" id="TIGR01352">
    <property type="entry name" value="tonB_Cterm"/>
    <property type="match status" value="1"/>
</dbReference>
<evidence type="ECO:0000256" key="2">
    <source>
        <dbReference type="ARBA" id="ARBA00006555"/>
    </source>
</evidence>
<dbReference type="SUPFAM" id="SSF74653">
    <property type="entry name" value="TolA/TonB C-terminal domain"/>
    <property type="match status" value="1"/>
</dbReference>
<comment type="similarity">
    <text evidence="2">Belongs to the TonB family.</text>
</comment>
<keyword evidence="7" id="KW-0653">Protein transport</keyword>
<keyword evidence="8 10" id="KW-1133">Transmembrane helix</keyword>
<keyword evidence="5" id="KW-0997">Cell inner membrane</keyword>
<keyword evidence="9 10" id="KW-0472">Membrane</keyword>
<dbReference type="PANTHER" id="PTHR33446:SF2">
    <property type="entry name" value="PROTEIN TONB"/>
    <property type="match status" value="1"/>
</dbReference>
<evidence type="ECO:0000256" key="10">
    <source>
        <dbReference type="SAM" id="Phobius"/>
    </source>
</evidence>
<comment type="subcellular location">
    <subcellularLocation>
        <location evidence="1">Cell inner membrane</location>
        <topology evidence="1">Single-pass membrane protein</topology>
        <orientation evidence="1">Periplasmic side</orientation>
    </subcellularLocation>
</comment>
<gene>
    <name evidence="12" type="ORF">SAMN06269117_10645</name>
</gene>
<dbReference type="OrthoDB" id="598509at2"/>
<sequence>MKNRLVVIGVIVSLFIHSLLLYGMSMRKINLSSPVKKESHLRLNVIPLNYNKPKKSERKVEKIKKHFKKTRRRKMTKKNKKVHFKRPKIRPKKIKSAPVKDKVIKNLDKVSTKLVKFNPIEKLQKEQQSKKIQICKKSFIKNVVGYRYQNRTNEEPMNISLSKDLEALSENSRRGINDTLLKNENQNQNYLKQNYLKEVLKRIEKHKYYPYIARLNEEEGKVKIQITIGKNGQLKKFKILESSGYIHLDRAAVKTVKRASPFPKPPSKREETINVIINFRLEN</sequence>
<evidence type="ECO:0000256" key="9">
    <source>
        <dbReference type="ARBA" id="ARBA00023136"/>
    </source>
</evidence>
<dbReference type="GO" id="GO:0031992">
    <property type="term" value="F:energy transducer activity"/>
    <property type="evidence" value="ECO:0007669"/>
    <property type="project" value="TreeGrafter"/>
</dbReference>
<dbReference type="EMBL" id="FXTM01000006">
    <property type="protein sequence ID" value="SMO48521.1"/>
    <property type="molecule type" value="Genomic_DNA"/>
</dbReference>
<evidence type="ECO:0000256" key="3">
    <source>
        <dbReference type="ARBA" id="ARBA00022448"/>
    </source>
</evidence>
<feature type="domain" description="TonB C-terminal" evidence="11">
    <location>
        <begin position="194"/>
        <end position="283"/>
    </location>
</feature>
<evidence type="ECO:0000256" key="6">
    <source>
        <dbReference type="ARBA" id="ARBA00022692"/>
    </source>
</evidence>
<keyword evidence="13" id="KW-1185">Reference proteome</keyword>
<organism evidence="12 13">
    <name type="scientific">Balnearium lithotrophicum</name>
    <dbReference type="NCBI Taxonomy" id="223788"/>
    <lineage>
        <taxon>Bacteria</taxon>
        <taxon>Pseudomonadati</taxon>
        <taxon>Aquificota</taxon>
        <taxon>Aquificia</taxon>
        <taxon>Desulfurobacteriales</taxon>
        <taxon>Desulfurobacteriaceae</taxon>
        <taxon>Balnearium</taxon>
    </lineage>
</organism>
<dbReference type="PROSITE" id="PS52015">
    <property type="entry name" value="TONB_CTD"/>
    <property type="match status" value="1"/>
</dbReference>
<dbReference type="PANTHER" id="PTHR33446">
    <property type="entry name" value="PROTEIN TONB-RELATED"/>
    <property type="match status" value="1"/>
</dbReference>
<keyword evidence="3" id="KW-0813">Transport</keyword>
<keyword evidence="4" id="KW-1003">Cell membrane</keyword>
<evidence type="ECO:0000256" key="8">
    <source>
        <dbReference type="ARBA" id="ARBA00022989"/>
    </source>
</evidence>
<evidence type="ECO:0000259" key="11">
    <source>
        <dbReference type="PROSITE" id="PS52015"/>
    </source>
</evidence>
<keyword evidence="6 10" id="KW-0812">Transmembrane</keyword>
<accession>A0A521BP23</accession>
<dbReference type="Pfam" id="PF03544">
    <property type="entry name" value="TonB_C"/>
    <property type="match status" value="1"/>
</dbReference>
<dbReference type="GO" id="GO:0015031">
    <property type="term" value="P:protein transport"/>
    <property type="evidence" value="ECO:0007669"/>
    <property type="project" value="UniProtKB-KW"/>
</dbReference>
<evidence type="ECO:0000313" key="12">
    <source>
        <dbReference type="EMBL" id="SMO48521.1"/>
    </source>
</evidence>
<evidence type="ECO:0000256" key="1">
    <source>
        <dbReference type="ARBA" id="ARBA00004383"/>
    </source>
</evidence>
<feature type="transmembrane region" description="Helical" evidence="10">
    <location>
        <begin position="6"/>
        <end position="24"/>
    </location>
</feature>
<evidence type="ECO:0000313" key="13">
    <source>
        <dbReference type="Proteomes" id="UP000317315"/>
    </source>
</evidence>
<proteinExistence type="inferred from homology"/>
<name>A0A521BP23_9BACT</name>
<dbReference type="AlphaFoldDB" id="A0A521BP23"/>
<dbReference type="InterPro" id="IPR006260">
    <property type="entry name" value="TonB/TolA_C"/>
</dbReference>
<evidence type="ECO:0000256" key="7">
    <source>
        <dbReference type="ARBA" id="ARBA00022927"/>
    </source>
</evidence>
<dbReference type="GO" id="GO:0098797">
    <property type="term" value="C:plasma membrane protein complex"/>
    <property type="evidence" value="ECO:0007669"/>
    <property type="project" value="TreeGrafter"/>
</dbReference>
<protein>
    <submittedName>
        <fullName evidence="12">Outer membrane transport energization protein TonB</fullName>
    </submittedName>
</protein>
<dbReference type="Gene3D" id="3.30.1150.10">
    <property type="match status" value="1"/>
</dbReference>
<dbReference type="InterPro" id="IPR051045">
    <property type="entry name" value="TonB-dependent_transducer"/>
</dbReference>
<dbReference type="GO" id="GO:0055085">
    <property type="term" value="P:transmembrane transport"/>
    <property type="evidence" value="ECO:0007669"/>
    <property type="project" value="InterPro"/>
</dbReference>
<dbReference type="Proteomes" id="UP000317315">
    <property type="component" value="Unassembled WGS sequence"/>
</dbReference>
<evidence type="ECO:0000256" key="4">
    <source>
        <dbReference type="ARBA" id="ARBA00022475"/>
    </source>
</evidence>